<evidence type="ECO:0000313" key="3">
    <source>
        <dbReference type="Proteomes" id="UP001500683"/>
    </source>
</evidence>
<evidence type="ECO:0000313" key="2">
    <source>
        <dbReference type="EMBL" id="GAA4063215.1"/>
    </source>
</evidence>
<dbReference type="InterPro" id="IPR050491">
    <property type="entry name" value="AmpC-like"/>
</dbReference>
<dbReference type="InterPro" id="IPR001466">
    <property type="entry name" value="Beta-lactam-related"/>
</dbReference>
<comment type="caution">
    <text evidence="2">The sequence shown here is derived from an EMBL/GenBank/DDBJ whole genome shotgun (WGS) entry which is preliminary data.</text>
</comment>
<dbReference type="InterPro" id="IPR012338">
    <property type="entry name" value="Beta-lactam/transpept-like"/>
</dbReference>
<keyword evidence="2" id="KW-0378">Hydrolase</keyword>
<feature type="domain" description="Beta-lactamase-related" evidence="1">
    <location>
        <begin position="66"/>
        <end position="364"/>
    </location>
</feature>
<dbReference type="Proteomes" id="UP001500683">
    <property type="component" value="Unassembled WGS sequence"/>
</dbReference>
<reference evidence="3" key="1">
    <citation type="journal article" date="2019" name="Int. J. Syst. Evol. Microbiol.">
        <title>The Global Catalogue of Microorganisms (GCM) 10K type strain sequencing project: providing services to taxonomists for standard genome sequencing and annotation.</title>
        <authorList>
            <consortium name="The Broad Institute Genomics Platform"/>
            <consortium name="The Broad Institute Genome Sequencing Center for Infectious Disease"/>
            <person name="Wu L."/>
            <person name="Ma J."/>
        </authorList>
    </citation>
    <scope>NUCLEOTIDE SEQUENCE [LARGE SCALE GENOMIC DNA]</scope>
    <source>
        <strain evidence="3">JCM 16702</strain>
    </source>
</reference>
<accession>A0ABP7VBD9</accession>
<dbReference type="Pfam" id="PF00144">
    <property type="entry name" value="Beta-lactamase"/>
    <property type="match status" value="1"/>
</dbReference>
<organism evidence="2 3">
    <name type="scientific">Actinomadura miaoliensis</name>
    <dbReference type="NCBI Taxonomy" id="430685"/>
    <lineage>
        <taxon>Bacteria</taxon>
        <taxon>Bacillati</taxon>
        <taxon>Actinomycetota</taxon>
        <taxon>Actinomycetes</taxon>
        <taxon>Streptosporangiales</taxon>
        <taxon>Thermomonosporaceae</taxon>
        <taxon>Actinomadura</taxon>
    </lineage>
</organism>
<dbReference type="SUPFAM" id="SSF56601">
    <property type="entry name" value="beta-lactamase/transpeptidase-like"/>
    <property type="match status" value="1"/>
</dbReference>
<keyword evidence="3" id="KW-1185">Reference proteome</keyword>
<protein>
    <submittedName>
        <fullName evidence="2">Serine hydrolase domain-containing protein</fullName>
    </submittedName>
</protein>
<dbReference type="GO" id="GO:0016787">
    <property type="term" value="F:hydrolase activity"/>
    <property type="evidence" value="ECO:0007669"/>
    <property type="project" value="UniProtKB-KW"/>
</dbReference>
<evidence type="ECO:0000259" key="1">
    <source>
        <dbReference type="Pfam" id="PF00144"/>
    </source>
</evidence>
<dbReference type="PANTHER" id="PTHR46825">
    <property type="entry name" value="D-ALANYL-D-ALANINE-CARBOXYPEPTIDASE/ENDOPEPTIDASE AMPH"/>
    <property type="match status" value="1"/>
</dbReference>
<proteinExistence type="predicted"/>
<gene>
    <name evidence="2" type="ORF">GCM10022214_15810</name>
</gene>
<dbReference type="EMBL" id="BAAAZG010000006">
    <property type="protein sequence ID" value="GAA4063215.1"/>
    <property type="molecule type" value="Genomic_DNA"/>
</dbReference>
<name>A0ABP7VBD9_9ACTN</name>
<dbReference type="PANTHER" id="PTHR46825:SF7">
    <property type="entry name" value="D-ALANYL-D-ALANINE CARBOXYPEPTIDASE"/>
    <property type="match status" value="1"/>
</dbReference>
<dbReference type="Gene3D" id="3.40.710.10">
    <property type="entry name" value="DD-peptidase/beta-lactamase superfamily"/>
    <property type="match status" value="1"/>
</dbReference>
<sequence>MAARRFGGLGRLAAAGGAAMTLVITLVPGPALARTAPAVPRPPASGAQRAVLDPGKLRATLDATHEAGMYGIYSSVRDEGRSWKGASGVANVRTRRPVRPDMEHRVGSVTKTFVAAAVLRQVEQGRVQLDAPIGTYLPEDVPGQRGRQITVRMLLNHTSGIADYVVSAFPSLQEPSSKSLDRKRFRTLTSGRLIKWGLEAPPTGAPGAQWSYSNTNYIILGRLLEKVTGMKAETYITRDVIRRAGLRDTYFPDSPVIYGDHSRMYESLYGVLAPPRDYSLFDMSWAGTAGALVSTMDDLNRFYRRLLTGGIVGPAALAEMRRTVPVKDADGSVLMNYGLGLYSVQLPCGTFWGHDGAVWGAGTQALTSEGGGRQISLGFNLMKYQQLNGEGRPMPHPIDNAMGAHVMEALCGAQTPPTNARMAQRPVQPLPLQMLAPRP</sequence>